<dbReference type="InterPro" id="IPR018535">
    <property type="entry name" value="DUF1996"/>
</dbReference>
<dbReference type="AlphaFoldDB" id="A0AA40BV94"/>
<evidence type="ECO:0000259" key="3">
    <source>
        <dbReference type="Pfam" id="PF09362"/>
    </source>
</evidence>
<evidence type="ECO:0000256" key="1">
    <source>
        <dbReference type="SAM" id="MobiDB-lite"/>
    </source>
</evidence>
<organism evidence="4 5">
    <name type="scientific">Bombardia bombarda</name>
    <dbReference type="NCBI Taxonomy" id="252184"/>
    <lineage>
        <taxon>Eukaryota</taxon>
        <taxon>Fungi</taxon>
        <taxon>Dikarya</taxon>
        <taxon>Ascomycota</taxon>
        <taxon>Pezizomycotina</taxon>
        <taxon>Sordariomycetes</taxon>
        <taxon>Sordariomycetidae</taxon>
        <taxon>Sordariales</taxon>
        <taxon>Lasiosphaeriaceae</taxon>
        <taxon>Bombardia</taxon>
    </lineage>
</organism>
<dbReference type="Proteomes" id="UP001174934">
    <property type="component" value="Unassembled WGS sequence"/>
</dbReference>
<evidence type="ECO:0000256" key="2">
    <source>
        <dbReference type="SAM" id="SignalP"/>
    </source>
</evidence>
<dbReference type="EMBL" id="JAULSR010000007">
    <property type="protein sequence ID" value="KAK0614944.1"/>
    <property type="molecule type" value="Genomic_DNA"/>
</dbReference>
<feature type="domain" description="DUF1996" evidence="3">
    <location>
        <begin position="32"/>
        <end position="228"/>
    </location>
</feature>
<accession>A0AA40BV94</accession>
<dbReference type="Pfam" id="PF09362">
    <property type="entry name" value="DUF1996"/>
    <property type="match status" value="1"/>
</dbReference>
<comment type="caution">
    <text evidence="4">The sequence shown here is derived from an EMBL/GenBank/DDBJ whole genome shotgun (WGS) entry which is preliminary data.</text>
</comment>
<feature type="chain" id="PRO_5041379167" description="DUF1996 domain-containing protein" evidence="2">
    <location>
        <begin position="18"/>
        <end position="283"/>
    </location>
</feature>
<evidence type="ECO:0000313" key="5">
    <source>
        <dbReference type="Proteomes" id="UP001174934"/>
    </source>
</evidence>
<keyword evidence="5" id="KW-1185">Reference proteome</keyword>
<keyword evidence="2" id="KW-0732">Signal</keyword>
<gene>
    <name evidence="4" type="ORF">B0T17DRAFT_497913</name>
</gene>
<feature type="region of interest" description="Disordered" evidence="1">
    <location>
        <begin position="251"/>
        <end position="283"/>
    </location>
</feature>
<reference evidence="4" key="1">
    <citation type="submission" date="2023-06" db="EMBL/GenBank/DDBJ databases">
        <title>Genome-scale phylogeny and comparative genomics of the fungal order Sordariales.</title>
        <authorList>
            <consortium name="Lawrence Berkeley National Laboratory"/>
            <person name="Hensen N."/>
            <person name="Bonometti L."/>
            <person name="Westerberg I."/>
            <person name="Brannstrom I.O."/>
            <person name="Guillou S."/>
            <person name="Cros-Aarteil S."/>
            <person name="Calhoun S."/>
            <person name="Haridas S."/>
            <person name="Kuo A."/>
            <person name="Mondo S."/>
            <person name="Pangilinan J."/>
            <person name="Riley R."/>
            <person name="LaButti K."/>
            <person name="Andreopoulos B."/>
            <person name="Lipzen A."/>
            <person name="Chen C."/>
            <person name="Yanf M."/>
            <person name="Daum C."/>
            <person name="Ng V."/>
            <person name="Clum A."/>
            <person name="Steindorff A."/>
            <person name="Ohm R."/>
            <person name="Martin F."/>
            <person name="Silar P."/>
            <person name="Natvig D."/>
            <person name="Lalanne C."/>
            <person name="Gautier V."/>
            <person name="Ament-velasquez S.L."/>
            <person name="Kruys A."/>
            <person name="Hutchinson M.I."/>
            <person name="Powell A.J."/>
            <person name="Barry K."/>
            <person name="Miller A.N."/>
            <person name="Grigoriev I.V."/>
            <person name="Debuchy R."/>
            <person name="Gladieux P."/>
            <person name="Thoren M.H."/>
            <person name="Johannesson H."/>
        </authorList>
    </citation>
    <scope>NUCLEOTIDE SEQUENCE</scope>
    <source>
        <strain evidence="4">SMH3391-2</strain>
    </source>
</reference>
<feature type="signal peptide" evidence="2">
    <location>
        <begin position="1"/>
        <end position="17"/>
    </location>
</feature>
<proteinExistence type="predicted"/>
<name>A0AA40BV94_9PEZI</name>
<protein>
    <recommendedName>
        <fullName evidence="3">DUF1996 domain-containing protein</fullName>
    </recommendedName>
</protein>
<evidence type="ECO:0000313" key="4">
    <source>
        <dbReference type="EMBL" id="KAK0614944.1"/>
    </source>
</evidence>
<sequence>MVAKAAIAILLAGGVSAYTDIRHNRFMLKNIDPIVSPGKYKSHMHSFYGSDAVTKNLPTTAELQKGCASGENPNDLSVYWAPTLYYVNGANYTEVNPTMFTTYYENIDKAQIPFPRDFYAVAGNASGKSQADIDEKTTGITWWCENGPEDRTSRPRAALPRVTCSTHIQAILRFPDCVNTADIKKYSYAAANGGSCPADSKRMPQLRFSIRYDIGDGYCLHGDFINGWFDDAQVNLLKATDRRTWMRIDGARGQGKAGGSCKAKDADPSGGTSDYRESVSMMK</sequence>
<dbReference type="PANTHER" id="PTHR43662">
    <property type="match status" value="1"/>
</dbReference>
<dbReference type="PANTHER" id="PTHR43662:SF12">
    <property type="entry name" value="DUF1996 DOMAIN-CONTAINING PROTEIN-RELATED"/>
    <property type="match status" value="1"/>
</dbReference>